<proteinExistence type="predicted"/>
<dbReference type="EMBL" id="LAXD01000001">
    <property type="protein sequence ID" value="KWW98825.1"/>
    <property type="molecule type" value="Genomic_DNA"/>
</dbReference>
<dbReference type="Proteomes" id="UP000070188">
    <property type="component" value="Unassembled WGS sequence"/>
</dbReference>
<keyword evidence="2" id="KW-1185">Reference proteome</keyword>
<evidence type="ECO:0000313" key="2">
    <source>
        <dbReference type="Proteomes" id="UP000070188"/>
    </source>
</evidence>
<dbReference type="OrthoDB" id="4350298at2"/>
<gene>
    <name evidence="1" type="ORF">LI90_454</name>
</gene>
<organism evidence="1 2">
    <name type="scientific">Carbonactinospora thermoautotrophica</name>
    <dbReference type="NCBI Taxonomy" id="1469144"/>
    <lineage>
        <taxon>Bacteria</taxon>
        <taxon>Bacillati</taxon>
        <taxon>Actinomycetota</taxon>
        <taxon>Actinomycetes</taxon>
        <taxon>Kitasatosporales</taxon>
        <taxon>Carbonactinosporaceae</taxon>
        <taxon>Carbonactinospora</taxon>
    </lineage>
</organism>
<dbReference type="PATRIC" id="fig|1469144.10.peg.549"/>
<accession>A0A132MM71</accession>
<sequence length="294" mass="32440">MGERVLEPLDGSPLWHVLWTRFSTRFDQALVFMPHGVGEARVVQPRNAPVTTHPRVTLAQLISGQFARAFRVSLREYPENTVIEPAGMGVRFHVQFTWWVHDAVRVAERRVSDPLPLVRGSLESRLTDALAGLSDAPAEEVERVVQARLEAPHRLEDVGVSYRVSHAAVDRPSGNTSPPEAGPMARREAELSFYQELVRGAPATLLAFWLMQDPTKVRDVLEWLTNHKVELGATQDGLRSASAQTCPFTRLDRHELRKAVQGAVLALGRISTKRCEELLDPEGGADDGPAAGAA</sequence>
<reference evidence="2" key="1">
    <citation type="submission" date="2015-04" db="EMBL/GenBank/DDBJ databases">
        <title>Physiological reanalysis, assessment of diazotrophy, and genome sequences of multiple isolates of Streptomyces thermoautotrophicus.</title>
        <authorList>
            <person name="MacKellar D.C."/>
            <person name="Lieber L."/>
            <person name="Norman J."/>
            <person name="Bolger A."/>
            <person name="Tobin C."/>
            <person name="Murray J.W."/>
            <person name="Chang R."/>
            <person name="Ford T."/>
            <person name="Nguyen P.Q."/>
            <person name="Woodward J."/>
            <person name="Permingeat H."/>
            <person name="Joshi N.S."/>
            <person name="Silver P.A."/>
            <person name="Usadel B."/>
            <person name="Rutherford A.W."/>
            <person name="Friesen M."/>
            <person name="Prell J."/>
        </authorList>
    </citation>
    <scope>NUCLEOTIDE SEQUENCE [LARGE SCALE GENOMIC DNA]</scope>
    <source>
        <strain evidence="2">H1</strain>
    </source>
</reference>
<protein>
    <submittedName>
        <fullName evidence="1">Uncharacterized protein</fullName>
    </submittedName>
</protein>
<name>A0A132MM71_9ACTN</name>
<evidence type="ECO:0000313" key="1">
    <source>
        <dbReference type="EMBL" id="KWW98825.1"/>
    </source>
</evidence>
<dbReference type="STRING" id="1469144.LI90_454"/>
<dbReference type="AlphaFoldDB" id="A0A132MM71"/>
<dbReference type="RefSeq" id="WP_066883735.1">
    <property type="nucleotide sequence ID" value="NZ_LAXD01000001.1"/>
</dbReference>
<comment type="caution">
    <text evidence="1">The sequence shown here is derived from an EMBL/GenBank/DDBJ whole genome shotgun (WGS) entry which is preliminary data.</text>
</comment>